<keyword evidence="2" id="KW-1133">Transmembrane helix</keyword>
<keyword evidence="4" id="KW-1185">Reference proteome</keyword>
<gene>
    <name evidence="3" type="ORF">O3P69_004093</name>
</gene>
<keyword evidence="2" id="KW-0812">Transmembrane</keyword>
<name>A0AAW0UFA0_SCYPA</name>
<protein>
    <submittedName>
        <fullName evidence="3">Uncharacterized protein</fullName>
    </submittedName>
</protein>
<sequence>MHDGGCEQCHQSLAPYLRLVSDLANPALLLLLLLLGRSLLMFQAMSRLFKAGEDEGSSRSPHWNKTHPNPSRKPQEGTPTHADSIEDVSLSYQEIKASWCERPDLSVHNVVDVVFPLAVLIRVMPLGGVVLLLASRNSYIAWCRASVSEAVRDIGWRCGTEAWHPYTCSTGQTQGREFCRSLSLPEGRLRSLLISRRERVFL</sequence>
<feature type="transmembrane region" description="Helical" evidence="2">
    <location>
        <begin position="113"/>
        <end position="134"/>
    </location>
</feature>
<feature type="transmembrane region" description="Helical" evidence="2">
    <location>
        <begin position="27"/>
        <end position="45"/>
    </location>
</feature>
<dbReference type="EMBL" id="JARAKH010000012">
    <property type="protein sequence ID" value="KAK8398755.1"/>
    <property type="molecule type" value="Genomic_DNA"/>
</dbReference>
<feature type="region of interest" description="Disordered" evidence="1">
    <location>
        <begin position="53"/>
        <end position="82"/>
    </location>
</feature>
<proteinExistence type="predicted"/>
<reference evidence="3 4" key="1">
    <citation type="submission" date="2023-03" db="EMBL/GenBank/DDBJ databases">
        <title>High-quality genome of Scylla paramamosain provides insights in environmental adaptation.</title>
        <authorList>
            <person name="Zhang L."/>
        </authorList>
    </citation>
    <scope>NUCLEOTIDE SEQUENCE [LARGE SCALE GENOMIC DNA]</scope>
    <source>
        <strain evidence="3">LZ_2023a</strain>
        <tissue evidence="3">Muscle</tissue>
    </source>
</reference>
<evidence type="ECO:0000256" key="1">
    <source>
        <dbReference type="SAM" id="MobiDB-lite"/>
    </source>
</evidence>
<evidence type="ECO:0000313" key="3">
    <source>
        <dbReference type="EMBL" id="KAK8398755.1"/>
    </source>
</evidence>
<accession>A0AAW0UFA0</accession>
<feature type="compositionally biased region" description="Polar residues" evidence="1">
    <location>
        <begin position="58"/>
        <end position="69"/>
    </location>
</feature>
<dbReference type="Proteomes" id="UP001487740">
    <property type="component" value="Unassembled WGS sequence"/>
</dbReference>
<comment type="caution">
    <text evidence="3">The sequence shown here is derived from an EMBL/GenBank/DDBJ whole genome shotgun (WGS) entry which is preliminary data.</text>
</comment>
<evidence type="ECO:0000313" key="4">
    <source>
        <dbReference type="Proteomes" id="UP001487740"/>
    </source>
</evidence>
<evidence type="ECO:0000256" key="2">
    <source>
        <dbReference type="SAM" id="Phobius"/>
    </source>
</evidence>
<organism evidence="3 4">
    <name type="scientific">Scylla paramamosain</name>
    <name type="common">Mud crab</name>
    <dbReference type="NCBI Taxonomy" id="85552"/>
    <lineage>
        <taxon>Eukaryota</taxon>
        <taxon>Metazoa</taxon>
        <taxon>Ecdysozoa</taxon>
        <taxon>Arthropoda</taxon>
        <taxon>Crustacea</taxon>
        <taxon>Multicrustacea</taxon>
        <taxon>Malacostraca</taxon>
        <taxon>Eumalacostraca</taxon>
        <taxon>Eucarida</taxon>
        <taxon>Decapoda</taxon>
        <taxon>Pleocyemata</taxon>
        <taxon>Brachyura</taxon>
        <taxon>Eubrachyura</taxon>
        <taxon>Portunoidea</taxon>
        <taxon>Portunidae</taxon>
        <taxon>Portuninae</taxon>
        <taxon>Scylla</taxon>
    </lineage>
</organism>
<dbReference type="AlphaFoldDB" id="A0AAW0UFA0"/>
<keyword evidence="2" id="KW-0472">Membrane</keyword>